<evidence type="ECO:0000313" key="3">
    <source>
        <dbReference type="Proteomes" id="UP000219338"/>
    </source>
</evidence>
<reference evidence="3" key="1">
    <citation type="journal article" date="2017" name="Nat. Ecol. Evol.">
        <title>Genome expansion and lineage-specific genetic innovations in the forest pathogenic fungi Armillaria.</title>
        <authorList>
            <person name="Sipos G."/>
            <person name="Prasanna A.N."/>
            <person name="Walter M.C."/>
            <person name="O'Connor E."/>
            <person name="Balint B."/>
            <person name="Krizsan K."/>
            <person name="Kiss B."/>
            <person name="Hess J."/>
            <person name="Varga T."/>
            <person name="Slot J."/>
            <person name="Riley R."/>
            <person name="Boka B."/>
            <person name="Rigling D."/>
            <person name="Barry K."/>
            <person name="Lee J."/>
            <person name="Mihaltcheva S."/>
            <person name="LaButti K."/>
            <person name="Lipzen A."/>
            <person name="Waldron R."/>
            <person name="Moloney N.M."/>
            <person name="Sperisen C."/>
            <person name="Kredics L."/>
            <person name="Vagvoelgyi C."/>
            <person name="Patrignani A."/>
            <person name="Fitzpatrick D."/>
            <person name="Nagy I."/>
            <person name="Doyle S."/>
            <person name="Anderson J.B."/>
            <person name="Grigoriev I.V."/>
            <person name="Gueldener U."/>
            <person name="Muensterkoetter M."/>
            <person name="Nagy L.G."/>
        </authorList>
    </citation>
    <scope>NUCLEOTIDE SEQUENCE [LARGE SCALE GENOMIC DNA]</scope>
    <source>
        <strain evidence="3">C18/9</strain>
    </source>
</reference>
<feature type="region of interest" description="Disordered" evidence="1">
    <location>
        <begin position="183"/>
        <end position="237"/>
    </location>
</feature>
<feature type="compositionally biased region" description="Basic and acidic residues" evidence="1">
    <location>
        <begin position="16"/>
        <end position="26"/>
    </location>
</feature>
<evidence type="ECO:0000256" key="1">
    <source>
        <dbReference type="SAM" id="MobiDB-lite"/>
    </source>
</evidence>
<gene>
    <name evidence="2" type="ORF">ARMOST_13368</name>
</gene>
<accession>A0A284RMJ0</accession>
<name>A0A284RMJ0_ARMOS</name>
<feature type="region of interest" description="Disordered" evidence="1">
    <location>
        <begin position="1"/>
        <end position="36"/>
    </location>
</feature>
<proteinExistence type="predicted"/>
<feature type="compositionally biased region" description="Low complexity" evidence="1">
    <location>
        <begin position="431"/>
        <end position="442"/>
    </location>
</feature>
<feature type="region of interest" description="Disordered" evidence="1">
    <location>
        <begin position="390"/>
        <end position="550"/>
    </location>
</feature>
<feature type="compositionally biased region" description="Basic residues" evidence="1">
    <location>
        <begin position="213"/>
        <end position="230"/>
    </location>
</feature>
<feature type="region of interest" description="Disordered" evidence="1">
    <location>
        <begin position="249"/>
        <end position="271"/>
    </location>
</feature>
<feature type="compositionally biased region" description="Basic and acidic residues" evidence="1">
    <location>
        <begin position="510"/>
        <end position="535"/>
    </location>
</feature>
<dbReference type="EMBL" id="FUEG01000011">
    <property type="protein sequence ID" value="SJL09986.1"/>
    <property type="molecule type" value="Genomic_DNA"/>
</dbReference>
<dbReference type="AlphaFoldDB" id="A0A284RMJ0"/>
<dbReference type="OMA" id="DHEEYEI"/>
<protein>
    <submittedName>
        <fullName evidence="2">Uncharacterized protein</fullName>
    </submittedName>
</protein>
<organism evidence="2 3">
    <name type="scientific">Armillaria ostoyae</name>
    <name type="common">Armillaria root rot fungus</name>
    <dbReference type="NCBI Taxonomy" id="47428"/>
    <lineage>
        <taxon>Eukaryota</taxon>
        <taxon>Fungi</taxon>
        <taxon>Dikarya</taxon>
        <taxon>Basidiomycota</taxon>
        <taxon>Agaricomycotina</taxon>
        <taxon>Agaricomycetes</taxon>
        <taxon>Agaricomycetidae</taxon>
        <taxon>Agaricales</taxon>
        <taxon>Marasmiineae</taxon>
        <taxon>Physalacriaceae</taxon>
        <taxon>Armillaria</taxon>
    </lineage>
</organism>
<feature type="compositionally biased region" description="Polar residues" evidence="1">
    <location>
        <begin position="396"/>
        <end position="412"/>
    </location>
</feature>
<dbReference type="STRING" id="47428.A0A284RMJ0"/>
<evidence type="ECO:0000313" key="2">
    <source>
        <dbReference type="EMBL" id="SJL09986.1"/>
    </source>
</evidence>
<sequence>MSPPPPPSLPSTNHIVTRDRDRDRTDAQPSSRSQIAGLLTDSYKEIEALRHSLAEEKRRADHWKSLAEAFDAASPNGSSQDLHDKIRGLEQRAYSAECLRDEEMARRVAITDLWFQLRDYLSVLDAHSKDARVALDRSVDIVSKGVGGGALIRELPVIPVPSIGDIAGGEDKLYSSQGMLPPVGTHMLRKGQQTPGGARVRPRSDSMEMGGHAAKKSRHESRPHRSHSRSSSHSSIDEMILQAADRDEGAMYTHPPPRRNGTGTGKLVPDGVLPQQQYQTHVFAPVVTGAPTKKGKYNPGSQVLETQQPSLTHSSHLSSHPASLSAHPSITVGIEQKIYPPTNEQGQRICRSCGQPGRYKEDKCVEKWGPGPMGPGTVCDRCRKKMKRFERRGTLGASQTLNPQLARNNLPQPQLHPSPSPSHPSNPMPRPSSSSSSSVHHSPTVHRASPSGVHRSDTIVVPSLPPIAVERDTPSVRRITPSHSNGSGKESDADADADGEVDEIDADGDIDMREAQVRVVGLDKSDKADKERASEDAVAAESGEPEESVVDDLLEAVDAAEARG</sequence>
<feature type="compositionally biased region" description="Pro residues" evidence="1">
    <location>
        <begin position="414"/>
        <end position="430"/>
    </location>
</feature>
<dbReference type="Proteomes" id="UP000219338">
    <property type="component" value="Unassembled WGS sequence"/>
</dbReference>
<feature type="compositionally biased region" description="Acidic residues" evidence="1">
    <location>
        <begin position="493"/>
        <end position="509"/>
    </location>
</feature>
<keyword evidence="3" id="KW-1185">Reference proteome</keyword>
<dbReference type="OrthoDB" id="2162994at2759"/>